<sequence>MKETFLQNNRNPFHQNSLLFLPPFFHFKTPSFFFFFLVSHCIHHGVSLFFFFFLFFLLFFCLKGVDSKEELFLFYFSSNAFTKSQCVYFSLCLSCFFFFSALRL</sequence>
<keyword evidence="1" id="KW-0472">Membrane</keyword>
<protein>
    <recommendedName>
        <fullName evidence="4">Transmembrane protein</fullName>
    </recommendedName>
</protein>
<evidence type="ECO:0000313" key="2">
    <source>
        <dbReference type="EMBL" id="PHJ20421.1"/>
    </source>
</evidence>
<keyword evidence="3" id="KW-1185">Reference proteome</keyword>
<dbReference type="AlphaFoldDB" id="A0A2C6K499"/>
<dbReference type="Proteomes" id="UP000221165">
    <property type="component" value="Unassembled WGS sequence"/>
</dbReference>
<reference evidence="2 3" key="1">
    <citation type="journal article" date="2017" name="Int. J. Parasitol.">
        <title>The genome of the protozoan parasite Cystoisospora suis and a reverse vaccinology approach to identify vaccine candidates.</title>
        <authorList>
            <person name="Palmieri N."/>
            <person name="Shrestha A."/>
            <person name="Ruttkowski B."/>
            <person name="Beck T."/>
            <person name="Vogl C."/>
            <person name="Tomley F."/>
            <person name="Blake D.P."/>
            <person name="Joachim A."/>
        </authorList>
    </citation>
    <scope>NUCLEOTIDE SEQUENCE [LARGE SCALE GENOMIC DNA]</scope>
    <source>
        <strain evidence="2 3">Wien I</strain>
    </source>
</reference>
<keyword evidence="1" id="KW-1133">Transmembrane helix</keyword>
<feature type="transmembrane region" description="Helical" evidence="1">
    <location>
        <begin position="85"/>
        <end position="102"/>
    </location>
</feature>
<dbReference type="VEuPathDB" id="ToxoDB:CSUI_005744"/>
<comment type="caution">
    <text evidence="2">The sequence shown here is derived from an EMBL/GenBank/DDBJ whole genome shotgun (WGS) entry which is preliminary data.</text>
</comment>
<dbReference type="GeneID" id="94429125"/>
<evidence type="ECO:0008006" key="4">
    <source>
        <dbReference type="Google" id="ProtNLM"/>
    </source>
</evidence>
<evidence type="ECO:0000313" key="3">
    <source>
        <dbReference type="Proteomes" id="UP000221165"/>
    </source>
</evidence>
<dbReference type="RefSeq" id="XP_067922109.1">
    <property type="nucleotide sequence ID" value="XM_068065914.1"/>
</dbReference>
<proteinExistence type="predicted"/>
<feature type="transmembrane region" description="Helical" evidence="1">
    <location>
        <begin position="45"/>
        <end position="65"/>
    </location>
</feature>
<gene>
    <name evidence="2" type="ORF">CSUI_005744</name>
</gene>
<feature type="transmembrane region" description="Helical" evidence="1">
    <location>
        <begin position="20"/>
        <end position="38"/>
    </location>
</feature>
<accession>A0A2C6K499</accession>
<dbReference type="EMBL" id="MIGC01002763">
    <property type="protein sequence ID" value="PHJ20421.1"/>
    <property type="molecule type" value="Genomic_DNA"/>
</dbReference>
<organism evidence="2 3">
    <name type="scientific">Cystoisospora suis</name>
    <dbReference type="NCBI Taxonomy" id="483139"/>
    <lineage>
        <taxon>Eukaryota</taxon>
        <taxon>Sar</taxon>
        <taxon>Alveolata</taxon>
        <taxon>Apicomplexa</taxon>
        <taxon>Conoidasida</taxon>
        <taxon>Coccidia</taxon>
        <taxon>Eucoccidiorida</taxon>
        <taxon>Eimeriorina</taxon>
        <taxon>Sarcocystidae</taxon>
        <taxon>Cystoisospora</taxon>
    </lineage>
</organism>
<evidence type="ECO:0000256" key="1">
    <source>
        <dbReference type="SAM" id="Phobius"/>
    </source>
</evidence>
<keyword evidence="1" id="KW-0812">Transmembrane</keyword>
<name>A0A2C6K499_9APIC</name>